<evidence type="ECO:0000256" key="13">
    <source>
        <dbReference type="ARBA" id="ARBA00022932"/>
    </source>
</evidence>
<keyword evidence="13" id="KW-0239">DNA-directed DNA polymerase</keyword>
<dbReference type="GO" id="GO:0140078">
    <property type="term" value="F:class I DNA-(apurinic or apyrimidinic site) endonuclease activity"/>
    <property type="evidence" value="ECO:0007669"/>
    <property type="project" value="UniProtKB-EC"/>
</dbReference>
<dbReference type="Pfam" id="PF14792">
    <property type="entry name" value="DNA_pol_B_palm"/>
    <property type="match status" value="1"/>
</dbReference>
<dbReference type="InterPro" id="IPR003141">
    <property type="entry name" value="Pol/His_phosphatase_N"/>
</dbReference>
<keyword evidence="25" id="KW-0269">Exonuclease</keyword>
<feature type="domain" description="DNA-directed DNA polymerase X" evidence="24">
    <location>
        <begin position="4"/>
        <end position="316"/>
    </location>
</feature>
<keyword evidence="12" id="KW-0832">Ubl conjugation</keyword>
<protein>
    <recommendedName>
        <fullName evidence="5">DNA polymerase beta</fullName>
        <ecNumber evidence="3">2.7.7.7</ecNumber>
        <ecNumber evidence="4">4.2.99.18</ecNumber>
    </recommendedName>
    <alternativeName>
        <fullName evidence="16">5'-deoxyribose-phosphate lyase</fullName>
    </alternativeName>
    <alternativeName>
        <fullName evidence="17">AP lyase</fullName>
    </alternativeName>
</protein>
<dbReference type="SUPFAM" id="SSF47802">
    <property type="entry name" value="DNA polymerase beta, N-terminal domain-like"/>
    <property type="match status" value="1"/>
</dbReference>
<evidence type="ECO:0000256" key="14">
    <source>
        <dbReference type="ARBA" id="ARBA00023053"/>
    </source>
</evidence>
<evidence type="ECO:0000256" key="9">
    <source>
        <dbReference type="ARBA" id="ARBA00022695"/>
    </source>
</evidence>
<dbReference type="SUPFAM" id="SSF81301">
    <property type="entry name" value="Nucleotidyltransferase"/>
    <property type="match status" value="1"/>
</dbReference>
<dbReference type="InterPro" id="IPR016195">
    <property type="entry name" value="Pol/histidinol_Pase-like"/>
</dbReference>
<evidence type="ECO:0000256" key="12">
    <source>
        <dbReference type="ARBA" id="ARBA00022843"/>
    </source>
</evidence>
<dbReference type="SMART" id="SM00481">
    <property type="entry name" value="POLIIIAc"/>
    <property type="match status" value="1"/>
</dbReference>
<dbReference type="CDD" id="cd00141">
    <property type="entry name" value="NT_POLXc"/>
    <property type="match status" value="1"/>
</dbReference>
<dbReference type="GO" id="GO:0006281">
    <property type="term" value="P:DNA repair"/>
    <property type="evidence" value="ECO:0007669"/>
    <property type="project" value="UniProtKB-KW"/>
</dbReference>
<dbReference type="InterPro" id="IPR028207">
    <property type="entry name" value="DNA_pol_B_palm_palm"/>
</dbReference>
<dbReference type="Gene3D" id="3.30.210.10">
    <property type="entry name" value="DNA polymerase, thumb domain"/>
    <property type="match status" value="1"/>
</dbReference>
<dbReference type="GO" id="GO:0003677">
    <property type="term" value="F:DNA binding"/>
    <property type="evidence" value="ECO:0007669"/>
    <property type="project" value="InterPro"/>
</dbReference>
<dbReference type="Pfam" id="PF14520">
    <property type="entry name" value="HHH_5"/>
    <property type="match status" value="1"/>
</dbReference>
<dbReference type="Gene3D" id="1.10.150.110">
    <property type="entry name" value="DNA polymerase beta, N-terminal domain-like"/>
    <property type="match status" value="1"/>
</dbReference>
<evidence type="ECO:0000256" key="20">
    <source>
        <dbReference type="ARBA" id="ARBA00045548"/>
    </source>
</evidence>
<dbReference type="Gene3D" id="3.20.20.140">
    <property type="entry name" value="Metal-dependent hydrolases"/>
    <property type="match status" value="1"/>
</dbReference>
<evidence type="ECO:0000256" key="6">
    <source>
        <dbReference type="ARBA" id="ARBA00022481"/>
    </source>
</evidence>
<dbReference type="InterPro" id="IPR003583">
    <property type="entry name" value="Hlx-hairpin-Hlx_DNA-bd_motif"/>
</dbReference>
<evidence type="ECO:0000256" key="19">
    <source>
        <dbReference type="ARBA" id="ARBA00044678"/>
    </source>
</evidence>
<dbReference type="CDD" id="cd07436">
    <property type="entry name" value="PHP_PolX"/>
    <property type="match status" value="1"/>
</dbReference>
<gene>
    <name evidence="25" type="primary">polX</name>
    <name evidence="25" type="ORF">FIV42_18835</name>
</gene>
<keyword evidence="10" id="KW-0235">DNA replication</keyword>
<dbReference type="EMBL" id="CP041186">
    <property type="protein sequence ID" value="QDG52720.1"/>
    <property type="molecule type" value="Genomic_DNA"/>
</dbReference>
<evidence type="ECO:0000256" key="4">
    <source>
        <dbReference type="ARBA" id="ARBA00012720"/>
    </source>
</evidence>
<keyword evidence="9" id="KW-0548">Nucleotidyltransferase</keyword>
<dbReference type="GO" id="GO:0005829">
    <property type="term" value="C:cytosol"/>
    <property type="evidence" value="ECO:0007669"/>
    <property type="project" value="TreeGrafter"/>
</dbReference>
<evidence type="ECO:0000256" key="15">
    <source>
        <dbReference type="ARBA" id="ARBA00023204"/>
    </source>
</evidence>
<dbReference type="InterPro" id="IPR010996">
    <property type="entry name" value="HHH_MUS81"/>
</dbReference>
<evidence type="ECO:0000256" key="3">
    <source>
        <dbReference type="ARBA" id="ARBA00012417"/>
    </source>
</evidence>
<dbReference type="SUPFAM" id="SSF47781">
    <property type="entry name" value="RuvA domain 2-like"/>
    <property type="match status" value="1"/>
</dbReference>
<comment type="subcellular location">
    <subcellularLocation>
        <location evidence="2">Cytoplasm</location>
    </subcellularLocation>
</comment>
<dbReference type="Gene3D" id="3.30.460.10">
    <property type="entry name" value="Beta Polymerase, domain 2"/>
    <property type="match status" value="1"/>
</dbReference>
<dbReference type="Pfam" id="PF14791">
    <property type="entry name" value="DNA_pol_B_thumb"/>
    <property type="match status" value="1"/>
</dbReference>
<dbReference type="PANTHER" id="PTHR36928">
    <property type="entry name" value="PHOSPHATASE YCDX-RELATED"/>
    <property type="match status" value="1"/>
</dbReference>
<name>A0A4Y6PWW6_PERCE</name>
<dbReference type="InterPro" id="IPR037160">
    <property type="entry name" value="DNA_Pol_thumb_sf"/>
</dbReference>
<dbReference type="InterPro" id="IPR004013">
    <property type="entry name" value="PHP_dom"/>
</dbReference>
<feature type="domain" description="Polymerase/histidinol phosphatase N-terminal" evidence="23">
    <location>
        <begin position="340"/>
        <end position="419"/>
    </location>
</feature>
<dbReference type="SUPFAM" id="SSF89550">
    <property type="entry name" value="PHP domain-like"/>
    <property type="match status" value="1"/>
</dbReference>
<evidence type="ECO:0000256" key="10">
    <source>
        <dbReference type="ARBA" id="ARBA00022705"/>
    </source>
</evidence>
<keyword evidence="11" id="KW-0227">DNA damage</keyword>
<accession>A0A5B8Y7K6</accession>
<dbReference type="NCBIfam" id="NF006375">
    <property type="entry name" value="PRK08609.1"/>
    <property type="match status" value="1"/>
</dbReference>
<keyword evidence="14" id="KW-0915">Sodium</keyword>
<keyword evidence="6" id="KW-0488">Methylation</keyword>
<dbReference type="Pfam" id="PF02811">
    <property type="entry name" value="PHP"/>
    <property type="match status" value="1"/>
</dbReference>
<dbReference type="Pfam" id="PF14716">
    <property type="entry name" value="HHH_8"/>
    <property type="match status" value="1"/>
</dbReference>
<feature type="domain" description="Helix-hairpin-helix DNA-binding motif class 1" evidence="22">
    <location>
        <begin position="91"/>
        <end position="110"/>
    </location>
</feature>
<dbReference type="GO" id="GO:0042578">
    <property type="term" value="F:phosphoric ester hydrolase activity"/>
    <property type="evidence" value="ECO:0007669"/>
    <property type="project" value="TreeGrafter"/>
</dbReference>
<evidence type="ECO:0000256" key="21">
    <source>
        <dbReference type="ARBA" id="ARBA00049244"/>
    </source>
</evidence>
<comment type="function">
    <text evidence="20">Repair polymerase that plays a key role in base-excision repair. During this process, the damaged base is excised by specific DNA glycosylases, the DNA backbone is nicked at the abasic site by an apurinic/apyrimidic (AP) endonuclease, and POLB removes 5'-deoxyribose-phosphate from the preincised AP site acting as a 5'-deoxyribose-phosphate lyase (5'-dRP lyase); through its DNA polymerase activity, it adds one nucleotide to the 3' end of the arising single-nucleotide gap. Conducts 'gap-filling' DNA synthesis in a stepwise distributive fashion rather than in a processive fashion as for other DNA polymerases. It is also able to cleave sugar-phosphate bonds 3' to an intact AP site, acting as an AP lyase.</text>
</comment>
<comment type="cofactor">
    <cofactor evidence="1">
        <name>Mg(2+)</name>
        <dbReference type="ChEBI" id="CHEBI:18420"/>
    </cofactor>
</comment>
<dbReference type="PRINTS" id="PR00869">
    <property type="entry name" value="DNAPOLX"/>
</dbReference>
<evidence type="ECO:0000313" key="26">
    <source>
        <dbReference type="Proteomes" id="UP000315995"/>
    </source>
</evidence>
<keyword evidence="26" id="KW-1185">Reference proteome</keyword>
<evidence type="ECO:0000259" key="22">
    <source>
        <dbReference type="SMART" id="SM00278"/>
    </source>
</evidence>
<evidence type="ECO:0000256" key="1">
    <source>
        <dbReference type="ARBA" id="ARBA00001946"/>
    </source>
</evidence>
<feature type="domain" description="Helix-hairpin-helix DNA-binding motif class 1" evidence="22">
    <location>
        <begin position="126"/>
        <end position="145"/>
    </location>
</feature>
<dbReference type="EC" id="4.2.99.18" evidence="4"/>
<evidence type="ECO:0000313" key="25">
    <source>
        <dbReference type="EMBL" id="QDG52720.1"/>
    </source>
</evidence>
<dbReference type="InterPro" id="IPR010994">
    <property type="entry name" value="RuvA_2-like"/>
</dbReference>
<evidence type="ECO:0000259" key="23">
    <source>
        <dbReference type="SMART" id="SM00481"/>
    </source>
</evidence>
<keyword evidence="25" id="KW-0378">Hydrolase</keyword>
<dbReference type="Gene3D" id="1.10.150.20">
    <property type="entry name" value="5' to 3' exonuclease, C-terminal subdomain"/>
    <property type="match status" value="1"/>
</dbReference>
<dbReference type="GO" id="GO:0008270">
    <property type="term" value="F:zinc ion binding"/>
    <property type="evidence" value="ECO:0007669"/>
    <property type="project" value="TreeGrafter"/>
</dbReference>
<dbReference type="InterPro" id="IPR002008">
    <property type="entry name" value="DNA_pol_X_beta-like"/>
</dbReference>
<evidence type="ECO:0000259" key="24">
    <source>
        <dbReference type="SMART" id="SM00483"/>
    </source>
</evidence>
<keyword evidence="15" id="KW-0234">DNA repair</keyword>
<evidence type="ECO:0000256" key="5">
    <source>
        <dbReference type="ARBA" id="ARBA00020020"/>
    </source>
</evidence>
<evidence type="ECO:0000256" key="11">
    <source>
        <dbReference type="ARBA" id="ARBA00022763"/>
    </source>
</evidence>
<dbReference type="InterPro" id="IPR050243">
    <property type="entry name" value="PHP_phosphatase"/>
</dbReference>
<evidence type="ECO:0000256" key="18">
    <source>
        <dbReference type="ARBA" id="ARBA00044632"/>
    </source>
</evidence>
<dbReference type="PIRSF" id="PIRSF005047">
    <property type="entry name" value="UCP005047_YshC"/>
    <property type="match status" value="1"/>
</dbReference>
<dbReference type="InterPro" id="IPR022312">
    <property type="entry name" value="DNA_pol_X"/>
</dbReference>
<evidence type="ECO:0000256" key="16">
    <source>
        <dbReference type="ARBA" id="ARBA00035717"/>
    </source>
</evidence>
<comment type="catalytic activity">
    <reaction evidence="18">
        <text>2'-deoxyribonucleotide-(2'-deoxyribose 5'-phosphate)-2'-deoxyribonucleotide-DNA = a 3'-end 2'-deoxyribonucleotide-(2,3-dehydro-2,3-deoxyribose 5'-phosphate)-DNA + a 5'-end 5'-phospho-2'-deoxyribonucleoside-DNA + H(+)</text>
        <dbReference type="Rhea" id="RHEA:66592"/>
        <dbReference type="Rhea" id="RHEA-COMP:13180"/>
        <dbReference type="Rhea" id="RHEA-COMP:16897"/>
        <dbReference type="Rhea" id="RHEA-COMP:17067"/>
        <dbReference type="ChEBI" id="CHEBI:15378"/>
        <dbReference type="ChEBI" id="CHEBI:136412"/>
        <dbReference type="ChEBI" id="CHEBI:157695"/>
        <dbReference type="ChEBI" id="CHEBI:167181"/>
        <dbReference type="EC" id="4.2.99.18"/>
    </reaction>
</comment>
<dbReference type="Proteomes" id="UP000315995">
    <property type="component" value="Chromosome"/>
</dbReference>
<sequence>MDNNHYARILNEIAALSQIKGVNRFKIRAYENAARTVENLTEPIDARIEDDTVEDIKGIGKSIAEDLREIHETGTCTVHTELLSELDPGLLDLLEIQGLGPKRIKAIYEELGVCDLPSMKEAAESGEIQKLSGLGKKTEQKILAEIERLERHAGRTPLPQARRTALSIRDRLAKLDAVDRIEIAGSIRRGRETIGDIDVLVTTDDPQAVTDAFVSLTDVAEVLVSGETKTSVRLVGGIQVDLRVVDEDLFGSALHYFTGSKEHHIELRTRAKRAGLKISEYGVFKTDDDETLVASKTEEDIYAALDLPYIPPEIREGHGEIEAAEEGRLPDLIEMSDVRGDLHMHTTETDGRASILEMAQAAKELGWSYIAITDHSQAVTVANGMTPERFEAHIEAIKKANDEIDDFTILSGIEVDILKDGSLDMDHDLLAAADWVVASVHSYFNMETDKMTERLLAAIETGLICEMGHPTGRMLGGRDGYTYDMDAVLEAALEHGVAMELNGSTGRLDFNAENARRAQSRGLKLVLGSDAHSTQGLSAIEYAVQQARRGWLTADDVLNTLPVDELLKSVRPKH</sequence>
<keyword evidence="25" id="KW-0540">Nuclease</keyword>
<reference evidence="25 26" key="1">
    <citation type="submission" date="2019-06" db="EMBL/GenBank/DDBJ databases">
        <title>Persicimonas caeni gen. nov., sp. nov., a predatory bacterium isolated from solar saltern.</title>
        <authorList>
            <person name="Wang S."/>
        </authorList>
    </citation>
    <scope>NUCLEOTIDE SEQUENCE [LARGE SCALE GENOMIC DNA]</scope>
    <source>
        <strain evidence="25 26">YN101</strain>
    </source>
</reference>
<evidence type="ECO:0000256" key="7">
    <source>
        <dbReference type="ARBA" id="ARBA00022634"/>
    </source>
</evidence>
<dbReference type="GO" id="GO:0004527">
    <property type="term" value="F:exonuclease activity"/>
    <property type="evidence" value="ECO:0007669"/>
    <property type="project" value="UniProtKB-KW"/>
</dbReference>
<feature type="domain" description="Helix-hairpin-helix DNA-binding motif class 1" evidence="22">
    <location>
        <begin position="51"/>
        <end position="70"/>
    </location>
</feature>
<dbReference type="AlphaFoldDB" id="A0A4Y6PWW6"/>
<dbReference type="InterPro" id="IPR029398">
    <property type="entry name" value="PolB_thumb"/>
</dbReference>
<dbReference type="InterPro" id="IPR043519">
    <property type="entry name" value="NT_sf"/>
</dbReference>
<dbReference type="EC" id="2.7.7.7" evidence="3"/>
<evidence type="ECO:0000256" key="17">
    <source>
        <dbReference type="ARBA" id="ARBA00035726"/>
    </source>
</evidence>
<dbReference type="PRINTS" id="PR00870">
    <property type="entry name" value="DNAPOLXBETA"/>
</dbReference>
<dbReference type="InterPro" id="IPR022311">
    <property type="entry name" value="PolX-like"/>
</dbReference>
<dbReference type="SMART" id="SM00278">
    <property type="entry name" value="HhH1"/>
    <property type="match status" value="3"/>
</dbReference>
<keyword evidence="8" id="KW-0808">Transferase</keyword>
<organism evidence="25 26">
    <name type="scientific">Persicimonas caeni</name>
    <dbReference type="NCBI Taxonomy" id="2292766"/>
    <lineage>
        <taxon>Bacteria</taxon>
        <taxon>Deltaproteobacteria</taxon>
        <taxon>Bradymonadales</taxon>
        <taxon>Bradymonadaceae</taxon>
        <taxon>Persicimonas</taxon>
    </lineage>
</organism>
<dbReference type="FunFam" id="3.20.20.140:FF:000047">
    <property type="entry name" value="PHP domain-containing protein"/>
    <property type="match status" value="1"/>
</dbReference>
<evidence type="ECO:0000256" key="2">
    <source>
        <dbReference type="ARBA" id="ARBA00004496"/>
    </source>
</evidence>
<evidence type="ECO:0000256" key="8">
    <source>
        <dbReference type="ARBA" id="ARBA00022679"/>
    </source>
</evidence>
<dbReference type="RefSeq" id="WP_141199185.1">
    <property type="nucleotide sequence ID" value="NZ_CP041186.1"/>
</dbReference>
<comment type="catalytic activity">
    <reaction evidence="21">
        <text>DNA(n) + a 2'-deoxyribonucleoside 5'-triphosphate = DNA(n+1) + diphosphate</text>
        <dbReference type="Rhea" id="RHEA:22508"/>
        <dbReference type="Rhea" id="RHEA-COMP:17339"/>
        <dbReference type="Rhea" id="RHEA-COMP:17340"/>
        <dbReference type="ChEBI" id="CHEBI:33019"/>
        <dbReference type="ChEBI" id="CHEBI:61560"/>
        <dbReference type="ChEBI" id="CHEBI:173112"/>
        <dbReference type="EC" id="2.7.7.7"/>
    </reaction>
</comment>
<accession>A0A4Y6PWW6</accession>
<dbReference type="InterPro" id="IPR047967">
    <property type="entry name" value="PolX_PHP"/>
</dbReference>
<dbReference type="SMART" id="SM00483">
    <property type="entry name" value="POLXc"/>
    <property type="match status" value="1"/>
</dbReference>
<comment type="catalytic activity">
    <reaction evidence="19">
        <text>a 5'-end 2'-deoxyribose-2'-deoxyribonucleotide-DNA = (2E,4S)-4-hydroxypenten-2-al-5-phosphate + a 5'-end 5'-phospho-2'-deoxyribonucleoside-DNA + H(+)</text>
        <dbReference type="Rhea" id="RHEA:76255"/>
        <dbReference type="Rhea" id="RHEA-COMP:13180"/>
        <dbReference type="Rhea" id="RHEA-COMP:18657"/>
        <dbReference type="ChEBI" id="CHEBI:15378"/>
        <dbReference type="ChEBI" id="CHEBI:136412"/>
        <dbReference type="ChEBI" id="CHEBI:195194"/>
        <dbReference type="ChEBI" id="CHEBI:195195"/>
    </reaction>
</comment>
<keyword evidence="7" id="KW-0237">DNA synthesis</keyword>
<dbReference type="InterPro" id="IPR002054">
    <property type="entry name" value="DNA-dir_DNA_pol_X"/>
</dbReference>
<proteinExistence type="predicted"/>
<dbReference type="GO" id="GO:0003887">
    <property type="term" value="F:DNA-directed DNA polymerase activity"/>
    <property type="evidence" value="ECO:0007669"/>
    <property type="project" value="UniProtKB-KW"/>
</dbReference>
<dbReference type="PANTHER" id="PTHR36928:SF1">
    <property type="entry name" value="PHOSPHATASE YCDX-RELATED"/>
    <property type="match status" value="1"/>
</dbReference>
<dbReference type="OrthoDB" id="9808747at2"/>
<dbReference type="InterPro" id="IPR027421">
    <property type="entry name" value="DNA_pol_lamdba_lyase_dom_sf"/>
</dbReference>